<organism evidence="2 3">
    <name type="scientific">Trifolium pratense</name>
    <name type="common">Red clover</name>
    <dbReference type="NCBI Taxonomy" id="57577"/>
    <lineage>
        <taxon>Eukaryota</taxon>
        <taxon>Viridiplantae</taxon>
        <taxon>Streptophyta</taxon>
        <taxon>Embryophyta</taxon>
        <taxon>Tracheophyta</taxon>
        <taxon>Spermatophyta</taxon>
        <taxon>Magnoliopsida</taxon>
        <taxon>eudicotyledons</taxon>
        <taxon>Gunneridae</taxon>
        <taxon>Pentapetalae</taxon>
        <taxon>rosids</taxon>
        <taxon>fabids</taxon>
        <taxon>Fabales</taxon>
        <taxon>Fabaceae</taxon>
        <taxon>Papilionoideae</taxon>
        <taxon>50 kb inversion clade</taxon>
        <taxon>NPAAA clade</taxon>
        <taxon>Hologalegina</taxon>
        <taxon>IRL clade</taxon>
        <taxon>Trifolieae</taxon>
        <taxon>Trifolium</taxon>
    </lineage>
</organism>
<proteinExistence type="predicted"/>
<feature type="non-terminal residue" evidence="2">
    <location>
        <position position="1"/>
    </location>
</feature>
<dbReference type="AlphaFoldDB" id="A0A2K3L5M0"/>
<dbReference type="EMBL" id="ASHM01026613">
    <property type="protein sequence ID" value="PNX73828.1"/>
    <property type="molecule type" value="Genomic_DNA"/>
</dbReference>
<evidence type="ECO:0000313" key="2">
    <source>
        <dbReference type="EMBL" id="PNX73828.1"/>
    </source>
</evidence>
<keyword evidence="2" id="KW-0413">Isomerase</keyword>
<accession>A0A2K3L5M0</accession>
<protein>
    <submittedName>
        <fullName evidence="2">Peptidyl-prolyl cis-trans isomerase 2-like protein</fullName>
    </submittedName>
</protein>
<evidence type="ECO:0000313" key="3">
    <source>
        <dbReference type="Proteomes" id="UP000236291"/>
    </source>
</evidence>
<reference evidence="2 3" key="1">
    <citation type="journal article" date="2014" name="Am. J. Bot.">
        <title>Genome assembly and annotation for red clover (Trifolium pratense; Fabaceae).</title>
        <authorList>
            <person name="Istvanek J."/>
            <person name="Jaros M."/>
            <person name="Krenek A."/>
            <person name="Repkova J."/>
        </authorList>
    </citation>
    <scope>NUCLEOTIDE SEQUENCE [LARGE SCALE GENOMIC DNA]</scope>
    <source>
        <strain evidence="3">cv. Tatra</strain>
        <tissue evidence="2">Young leaves</tissue>
    </source>
</reference>
<reference evidence="2 3" key="2">
    <citation type="journal article" date="2017" name="Front. Plant Sci.">
        <title>Gene Classification and Mining of Molecular Markers Useful in Red Clover (Trifolium pratense) Breeding.</title>
        <authorList>
            <person name="Istvanek J."/>
            <person name="Dluhosova J."/>
            <person name="Dluhos P."/>
            <person name="Patkova L."/>
            <person name="Nedelnik J."/>
            <person name="Repkova J."/>
        </authorList>
    </citation>
    <scope>NUCLEOTIDE SEQUENCE [LARGE SCALE GENOMIC DNA]</scope>
    <source>
        <strain evidence="3">cv. Tatra</strain>
        <tissue evidence="2">Young leaves</tissue>
    </source>
</reference>
<evidence type="ECO:0000256" key="1">
    <source>
        <dbReference type="SAM" id="MobiDB-lite"/>
    </source>
</evidence>
<dbReference type="STRING" id="57577.A0A2K3L5M0"/>
<dbReference type="GO" id="GO:0016853">
    <property type="term" value="F:isomerase activity"/>
    <property type="evidence" value="ECO:0007669"/>
    <property type="project" value="UniProtKB-KW"/>
</dbReference>
<gene>
    <name evidence="2" type="ORF">L195_g029735</name>
</gene>
<sequence length="102" mass="10744">EEIKITGVTTFVNPYTEPDEEEEQANAKEKNANDEENDKVGSWYSNPGAGTSESGGTGGGVGKYLKAKNVSAEPAAVDTATAVVGKKRKAVVSGEFKDFSAW</sequence>
<comment type="caution">
    <text evidence="2">The sequence shown here is derived from an EMBL/GenBank/DDBJ whole genome shotgun (WGS) entry which is preliminary data.</text>
</comment>
<name>A0A2K3L5M0_TRIPR</name>
<feature type="region of interest" description="Disordered" evidence="1">
    <location>
        <begin position="1"/>
        <end position="61"/>
    </location>
</feature>
<dbReference type="Proteomes" id="UP000236291">
    <property type="component" value="Unassembled WGS sequence"/>
</dbReference>